<organism evidence="2">
    <name type="scientific">Mytilinidion resinicola</name>
    <dbReference type="NCBI Taxonomy" id="574789"/>
    <lineage>
        <taxon>Eukaryota</taxon>
        <taxon>Fungi</taxon>
        <taxon>Dikarya</taxon>
        <taxon>Ascomycota</taxon>
        <taxon>Pezizomycotina</taxon>
        <taxon>Dothideomycetes</taxon>
        <taxon>Pleosporomycetidae</taxon>
        <taxon>Mytilinidiales</taxon>
        <taxon>Mytilinidiaceae</taxon>
        <taxon>Mytilinidion</taxon>
    </lineage>
</organism>
<reference evidence="4" key="3">
    <citation type="submission" date="2025-04" db="UniProtKB">
        <authorList>
            <consortium name="RefSeq"/>
        </authorList>
    </citation>
    <scope>IDENTIFICATION</scope>
    <source>
        <strain evidence="4">CBS 304.34</strain>
    </source>
</reference>
<evidence type="ECO:0000313" key="2">
    <source>
        <dbReference type="EMBL" id="KAF2812994.1"/>
    </source>
</evidence>
<dbReference type="InterPro" id="IPR036291">
    <property type="entry name" value="NAD(P)-bd_dom_sf"/>
</dbReference>
<dbReference type="Pfam" id="PF00106">
    <property type="entry name" value="adh_short"/>
    <property type="match status" value="1"/>
</dbReference>
<gene>
    <name evidence="2 4" type="ORF">BDZ99DRAFT_411351</name>
</gene>
<dbReference type="PANTHER" id="PTHR43544:SF32">
    <property type="entry name" value="CHAIN DEHYDROGENASE, PUTATIVE (AFU_ORTHOLOGUE AFUA_5G01530)-RELATED"/>
    <property type="match status" value="1"/>
</dbReference>
<proteinExistence type="inferred from homology"/>
<protein>
    <submittedName>
        <fullName evidence="2 4">NAD(P)-binding protein</fullName>
    </submittedName>
</protein>
<dbReference type="EMBL" id="MU003696">
    <property type="protein sequence ID" value="KAF2812994.1"/>
    <property type="molecule type" value="Genomic_DNA"/>
</dbReference>
<comment type="similarity">
    <text evidence="1">Belongs to the short-chain dehydrogenases/reductases (SDR) family.</text>
</comment>
<reference evidence="2 4" key="1">
    <citation type="journal article" date="2020" name="Stud. Mycol.">
        <title>101 Dothideomycetes genomes: a test case for predicting lifestyles and emergence of pathogens.</title>
        <authorList>
            <person name="Haridas S."/>
            <person name="Albert R."/>
            <person name="Binder M."/>
            <person name="Bloem J."/>
            <person name="Labutti K."/>
            <person name="Salamov A."/>
            <person name="Andreopoulos B."/>
            <person name="Baker S."/>
            <person name="Barry K."/>
            <person name="Bills G."/>
            <person name="Bluhm B."/>
            <person name="Cannon C."/>
            <person name="Castanera R."/>
            <person name="Culley D."/>
            <person name="Daum C."/>
            <person name="Ezra D."/>
            <person name="Gonzalez J."/>
            <person name="Henrissat B."/>
            <person name="Kuo A."/>
            <person name="Liang C."/>
            <person name="Lipzen A."/>
            <person name="Lutzoni F."/>
            <person name="Magnuson J."/>
            <person name="Mondo S."/>
            <person name="Nolan M."/>
            <person name="Ohm R."/>
            <person name="Pangilinan J."/>
            <person name="Park H.-J."/>
            <person name="Ramirez L."/>
            <person name="Alfaro M."/>
            <person name="Sun H."/>
            <person name="Tritt A."/>
            <person name="Yoshinaga Y."/>
            <person name="Zwiers L.-H."/>
            <person name="Turgeon B."/>
            <person name="Goodwin S."/>
            <person name="Spatafora J."/>
            <person name="Crous P."/>
            <person name="Grigoriev I."/>
        </authorList>
    </citation>
    <scope>NUCLEOTIDE SEQUENCE</scope>
    <source>
        <strain evidence="2 4">CBS 304.34</strain>
    </source>
</reference>
<dbReference type="OrthoDB" id="1933717at2759"/>
<sequence>MAESTIVLITGGNTGLGYESVKALYGSPKGPYTIFLGGRSIEKVHAAIARLKNEIPDSASSLLPLQVDIESDESIAAAFENVKSRVSHIDVLINNAGAIFDNEIDETPASIRAGMIKTYNVNVASTQVMTVVFEPLLLKSANPRLLFVTSGLSSFTTAAAGLNRPNTMAYRTSKTALNMLMWEWCVRLKDSPAKIWCISPGLLSTGLLGALIGNDDVESMRQIGAEGPEAGGVFVKDVVEGIRDNEVGKVVDRAGVQPW</sequence>
<dbReference type="PRINTS" id="PR00081">
    <property type="entry name" value="GDHRDH"/>
</dbReference>
<dbReference type="InterPro" id="IPR002347">
    <property type="entry name" value="SDR_fam"/>
</dbReference>
<dbReference type="AlphaFoldDB" id="A0A6A6YYB9"/>
<evidence type="ECO:0000313" key="4">
    <source>
        <dbReference type="RefSeq" id="XP_033579958.1"/>
    </source>
</evidence>
<dbReference type="GO" id="GO:0019748">
    <property type="term" value="P:secondary metabolic process"/>
    <property type="evidence" value="ECO:0007669"/>
    <property type="project" value="TreeGrafter"/>
</dbReference>
<dbReference type="SUPFAM" id="SSF51735">
    <property type="entry name" value="NAD(P)-binding Rossmann-fold domains"/>
    <property type="match status" value="1"/>
</dbReference>
<dbReference type="GeneID" id="54457508"/>
<dbReference type="InterPro" id="IPR051468">
    <property type="entry name" value="Fungal_SecMetab_SDRs"/>
</dbReference>
<dbReference type="Gene3D" id="3.40.50.720">
    <property type="entry name" value="NAD(P)-binding Rossmann-like Domain"/>
    <property type="match status" value="1"/>
</dbReference>
<accession>A0A6A6YYB9</accession>
<dbReference type="PANTHER" id="PTHR43544">
    <property type="entry name" value="SHORT-CHAIN DEHYDROGENASE/REDUCTASE"/>
    <property type="match status" value="1"/>
</dbReference>
<dbReference type="RefSeq" id="XP_033579958.1">
    <property type="nucleotide sequence ID" value="XM_033716615.1"/>
</dbReference>
<dbReference type="GO" id="GO:0005737">
    <property type="term" value="C:cytoplasm"/>
    <property type="evidence" value="ECO:0007669"/>
    <property type="project" value="TreeGrafter"/>
</dbReference>
<evidence type="ECO:0000256" key="1">
    <source>
        <dbReference type="ARBA" id="ARBA00006484"/>
    </source>
</evidence>
<keyword evidence="3" id="KW-1185">Reference proteome</keyword>
<dbReference type="Proteomes" id="UP000504636">
    <property type="component" value="Unplaced"/>
</dbReference>
<reference evidence="4" key="2">
    <citation type="submission" date="2020-04" db="EMBL/GenBank/DDBJ databases">
        <authorList>
            <consortium name="NCBI Genome Project"/>
        </authorList>
    </citation>
    <scope>NUCLEOTIDE SEQUENCE</scope>
    <source>
        <strain evidence="4">CBS 304.34</strain>
    </source>
</reference>
<evidence type="ECO:0000313" key="3">
    <source>
        <dbReference type="Proteomes" id="UP000504636"/>
    </source>
</evidence>
<name>A0A6A6YYB9_9PEZI</name>
<dbReference type="GO" id="GO:0016491">
    <property type="term" value="F:oxidoreductase activity"/>
    <property type="evidence" value="ECO:0007669"/>
    <property type="project" value="TreeGrafter"/>
</dbReference>